<dbReference type="Proteomes" id="UP001055101">
    <property type="component" value="Unassembled WGS sequence"/>
</dbReference>
<evidence type="ECO:0008006" key="4">
    <source>
        <dbReference type="Google" id="ProtNLM"/>
    </source>
</evidence>
<evidence type="ECO:0000256" key="1">
    <source>
        <dbReference type="SAM" id="MobiDB-lite"/>
    </source>
</evidence>
<comment type="caution">
    <text evidence="2">The sequence shown here is derived from an EMBL/GenBank/DDBJ whole genome shotgun (WGS) entry which is preliminary data.</text>
</comment>
<accession>A0ABQ4TKS0</accession>
<dbReference type="EMBL" id="BPRA01000010">
    <property type="protein sequence ID" value="GJE55934.1"/>
    <property type="molecule type" value="Genomic_DNA"/>
</dbReference>
<name>A0ABQ4TKS0_9HYPH</name>
<evidence type="ECO:0000313" key="2">
    <source>
        <dbReference type="EMBL" id="GJE55934.1"/>
    </source>
</evidence>
<reference evidence="2" key="1">
    <citation type="journal article" date="2021" name="Front. Microbiol.">
        <title>Comprehensive Comparative Genomics and Phenotyping of Methylobacterium Species.</title>
        <authorList>
            <person name="Alessa O."/>
            <person name="Ogura Y."/>
            <person name="Fujitani Y."/>
            <person name="Takami H."/>
            <person name="Hayashi T."/>
            <person name="Sahin N."/>
            <person name="Tani A."/>
        </authorList>
    </citation>
    <scope>NUCLEOTIDE SEQUENCE</scope>
    <source>
        <strain evidence="2">DSM 23674</strain>
    </source>
</reference>
<proteinExistence type="predicted"/>
<evidence type="ECO:0000313" key="3">
    <source>
        <dbReference type="Proteomes" id="UP001055101"/>
    </source>
</evidence>
<gene>
    <name evidence="2" type="ORF">EKPJFOCH_2431</name>
</gene>
<reference evidence="2" key="2">
    <citation type="submission" date="2021-08" db="EMBL/GenBank/DDBJ databases">
        <authorList>
            <person name="Tani A."/>
            <person name="Ola A."/>
            <person name="Ogura Y."/>
            <person name="Katsura K."/>
            <person name="Hayashi T."/>
        </authorList>
    </citation>
    <scope>NUCLEOTIDE SEQUENCE</scope>
    <source>
        <strain evidence="2">DSM 23674</strain>
    </source>
</reference>
<organism evidence="2 3">
    <name type="scientific">Methylobacterium thuringiense</name>
    <dbReference type="NCBI Taxonomy" id="1003091"/>
    <lineage>
        <taxon>Bacteria</taxon>
        <taxon>Pseudomonadati</taxon>
        <taxon>Pseudomonadota</taxon>
        <taxon>Alphaproteobacteria</taxon>
        <taxon>Hyphomicrobiales</taxon>
        <taxon>Methylobacteriaceae</taxon>
        <taxon>Methylobacterium</taxon>
    </lineage>
</organism>
<dbReference type="SUPFAM" id="SSF75708">
    <property type="entry name" value="Chemotaxis phosphatase CheZ"/>
    <property type="match status" value="1"/>
</dbReference>
<sequence>MVGSGSQTRLDASEYDVIASALAETERGRLFLAEVARRHRGADTDTLLQAIARLEQVVTRDAATADDPDALRGELAAMAEGIARTRTEIAAMTLPDGEDGRSGAETLDTLVQGAERATSEILSAAEAMQEAAWSLRETGADTALCDVLDRRAIVIYTACSLQDLSAQRTGRLVATLHDLEARIAAALGQEAPLVAEPPREAPPAALPPLPEALPPEDDIDFLPDPAEADPPAAGPQPRPALALADDADDLALAFADLDRLSIEEKIALFS</sequence>
<protein>
    <recommendedName>
        <fullName evidence="4">Chemotaxis protein CheZ</fullName>
    </recommendedName>
</protein>
<feature type="compositionally biased region" description="Pro residues" evidence="1">
    <location>
        <begin position="200"/>
        <end position="213"/>
    </location>
</feature>
<dbReference type="RefSeq" id="WP_238232056.1">
    <property type="nucleotide sequence ID" value="NZ_BPRA01000010.1"/>
</dbReference>
<keyword evidence="3" id="KW-1185">Reference proteome</keyword>
<feature type="region of interest" description="Disordered" evidence="1">
    <location>
        <begin position="197"/>
        <end position="240"/>
    </location>
</feature>